<sequence>MALQLLVEFLLPIDPQSSVPEAVMLLREQPMVLFFTRNSVEITTLLAQFGLYNPHPLTITDLMLGIDEEDDGGKCNIVFP</sequence>
<protein>
    <submittedName>
        <fullName evidence="1">Uncharacterized protein</fullName>
    </submittedName>
</protein>
<dbReference type="EMBL" id="CP151087">
    <property type="protein sequence ID" value="WZN53881.1"/>
    <property type="molecule type" value="Genomic_DNA"/>
</dbReference>
<dbReference type="Proteomes" id="UP001485301">
    <property type="component" value="Chromosome"/>
</dbReference>
<evidence type="ECO:0000313" key="1">
    <source>
        <dbReference type="EMBL" id="WZN53881.1"/>
    </source>
</evidence>
<gene>
    <name evidence="1" type="ORF">AACH28_14615</name>
</gene>
<name>A0ACD5BWB8_9SPHI</name>
<proteinExistence type="predicted"/>
<evidence type="ECO:0000313" key="2">
    <source>
        <dbReference type="Proteomes" id="UP001485301"/>
    </source>
</evidence>
<accession>A0ACD5BWB8</accession>
<organism evidence="1 2">
    <name type="scientific">Sphingobacterium thalpophilum</name>
    <dbReference type="NCBI Taxonomy" id="259"/>
    <lineage>
        <taxon>Bacteria</taxon>
        <taxon>Pseudomonadati</taxon>
        <taxon>Bacteroidota</taxon>
        <taxon>Sphingobacteriia</taxon>
        <taxon>Sphingobacteriales</taxon>
        <taxon>Sphingobacteriaceae</taxon>
        <taxon>Sphingobacterium</taxon>
    </lineage>
</organism>
<reference evidence="1" key="1">
    <citation type="submission" date="2024-04" db="EMBL/GenBank/DDBJ databases">
        <title>Complete genome sequence of Sphingobacterium thalpophiium BAA-1094.</title>
        <authorList>
            <person name="Adaikpoh B.I."/>
        </authorList>
    </citation>
    <scope>NUCLEOTIDE SEQUENCE</scope>
    <source>
        <strain evidence="1">BAA-1094</strain>
    </source>
</reference>
<keyword evidence="2" id="KW-1185">Reference proteome</keyword>